<dbReference type="EMBL" id="DS027051">
    <property type="protein sequence ID" value="EAW12039.1"/>
    <property type="molecule type" value="Genomic_DNA"/>
</dbReference>
<dbReference type="RefSeq" id="XP_001273465.1">
    <property type="nucleotide sequence ID" value="XM_001273464.1"/>
</dbReference>
<gene>
    <name evidence="1" type="ORF">ACLA_007990</name>
</gene>
<dbReference type="HOGENOM" id="CLU_032663_0_0_1"/>
<name>A1CDW2_ASPCL</name>
<keyword evidence="2" id="KW-1185">Reference proteome</keyword>
<accession>A1CDW2</accession>
<dbReference type="Proteomes" id="UP000006701">
    <property type="component" value="Unassembled WGS sequence"/>
</dbReference>
<reference evidence="1 2" key="1">
    <citation type="journal article" date="2008" name="PLoS Genet.">
        <title>Genomic islands in the pathogenic filamentous fungus Aspergillus fumigatus.</title>
        <authorList>
            <person name="Fedorova N.D."/>
            <person name="Khaldi N."/>
            <person name="Joardar V.S."/>
            <person name="Maiti R."/>
            <person name="Amedeo P."/>
            <person name="Anderson M.J."/>
            <person name="Crabtree J."/>
            <person name="Silva J.C."/>
            <person name="Badger J.H."/>
            <person name="Albarraq A."/>
            <person name="Angiuoli S."/>
            <person name="Bussey H."/>
            <person name="Bowyer P."/>
            <person name="Cotty P.J."/>
            <person name="Dyer P.S."/>
            <person name="Egan A."/>
            <person name="Galens K."/>
            <person name="Fraser-Liggett C.M."/>
            <person name="Haas B.J."/>
            <person name="Inman J.M."/>
            <person name="Kent R."/>
            <person name="Lemieux S."/>
            <person name="Malavazi I."/>
            <person name="Orvis J."/>
            <person name="Roemer T."/>
            <person name="Ronning C.M."/>
            <person name="Sundaram J.P."/>
            <person name="Sutton G."/>
            <person name="Turner G."/>
            <person name="Venter J.C."/>
            <person name="White O.R."/>
            <person name="Whitty B.R."/>
            <person name="Youngman P."/>
            <person name="Wolfe K.H."/>
            <person name="Goldman G.H."/>
            <person name="Wortman J.R."/>
            <person name="Jiang B."/>
            <person name="Denning D.W."/>
            <person name="Nierman W.C."/>
        </authorList>
    </citation>
    <scope>NUCLEOTIDE SEQUENCE [LARGE SCALE GENOMIC DNA]</scope>
    <source>
        <strain evidence="2">ATCC 1007 / CBS 513.65 / DSM 816 / NCTC 3887 / NRRL 1</strain>
    </source>
</reference>
<dbReference type="AlphaFoldDB" id="A1CDW2"/>
<dbReference type="eggNOG" id="ENOG502RS48">
    <property type="taxonomic scope" value="Eukaryota"/>
</dbReference>
<protein>
    <submittedName>
        <fullName evidence="1">Uncharacterized protein</fullName>
    </submittedName>
</protein>
<sequence length="432" mass="50302">MKHNEGLPIELQIDILLNSCDVKSLKSLVSASPSYHRAYLLVRGEVLHAVLHNYYDGLVDIAEAIAAVRSRGLYAYQISNHDKIIALLDGRRRSEEIRRLNSPSLKFLPDRPATVDEIMELMRLHDMAVFLLDDFTRTVSCPAWVDRERWKNDILPLELSRTEKKRLFRAFYRLQTYGNIFGAIETPLGAEPPNGRTGRNEWHGGNGNFSDEEAWRLFFGTMAPWEVEEFGCLWEHCYERWVEPYSEVSENLANSGVMFVCELPAADRPPATRMVLDTDDLRLCEMDNRDCFVSMGPAFLVKILREQNFTTRRNLVIGNADGTASPFTEFWPRWSQDHPFESALPLLYPADRFNVGTDMDALKEILRSLPPREQPNLAWSWKWLDDHRDYPEVFFDMFDYGARAQRWKWSYAFWDDERLYDWGTPSDYMSGL</sequence>
<dbReference type="OrthoDB" id="5427059at2759"/>
<proteinExistence type="predicted"/>
<organism evidence="1 2">
    <name type="scientific">Aspergillus clavatus (strain ATCC 1007 / CBS 513.65 / DSM 816 / NCTC 3887 / NRRL 1 / QM 1276 / 107)</name>
    <dbReference type="NCBI Taxonomy" id="344612"/>
    <lineage>
        <taxon>Eukaryota</taxon>
        <taxon>Fungi</taxon>
        <taxon>Dikarya</taxon>
        <taxon>Ascomycota</taxon>
        <taxon>Pezizomycotina</taxon>
        <taxon>Eurotiomycetes</taxon>
        <taxon>Eurotiomycetidae</taxon>
        <taxon>Eurotiales</taxon>
        <taxon>Aspergillaceae</taxon>
        <taxon>Aspergillus</taxon>
        <taxon>Aspergillus subgen. Fumigati</taxon>
    </lineage>
</organism>
<evidence type="ECO:0000313" key="2">
    <source>
        <dbReference type="Proteomes" id="UP000006701"/>
    </source>
</evidence>
<dbReference type="VEuPathDB" id="FungiDB:ACLA_007990"/>
<evidence type="ECO:0000313" key="1">
    <source>
        <dbReference type="EMBL" id="EAW12039.1"/>
    </source>
</evidence>
<dbReference type="KEGG" id="act:ACLA_007990"/>
<dbReference type="OMA" id="WEEPYLE"/>
<dbReference type="GeneID" id="4705435"/>